<evidence type="ECO:0008006" key="3">
    <source>
        <dbReference type="Google" id="ProtNLM"/>
    </source>
</evidence>
<evidence type="ECO:0000313" key="2">
    <source>
        <dbReference type="Proteomes" id="UP000319499"/>
    </source>
</evidence>
<dbReference type="AlphaFoldDB" id="A0A563DG24"/>
<proteinExistence type="predicted"/>
<name>A0A563DG24_9FLAO</name>
<reference evidence="1 2" key="1">
    <citation type="submission" date="2019-02" db="EMBL/GenBank/DDBJ databases">
        <title>Apibacter muscae sp. nov.: a novel member of the house fly microbiota.</title>
        <authorList>
            <person name="Park R."/>
        </authorList>
    </citation>
    <scope>NUCLEOTIDE SEQUENCE [LARGE SCALE GENOMIC DNA]</scope>
    <source>
        <strain evidence="1 2">AL1</strain>
    </source>
</reference>
<organism evidence="1 2">
    <name type="scientific">Apibacter muscae</name>
    <dbReference type="NCBI Taxonomy" id="2509004"/>
    <lineage>
        <taxon>Bacteria</taxon>
        <taxon>Pseudomonadati</taxon>
        <taxon>Bacteroidota</taxon>
        <taxon>Flavobacteriia</taxon>
        <taxon>Flavobacteriales</taxon>
        <taxon>Weeksellaceae</taxon>
        <taxon>Apibacter</taxon>
    </lineage>
</organism>
<keyword evidence="2" id="KW-1185">Reference proteome</keyword>
<protein>
    <recommendedName>
        <fullName evidence="3">Nucleotide exchange factor GrpE</fullName>
    </recommendedName>
</protein>
<accession>A0A563DG24</accession>
<gene>
    <name evidence="1" type="ORF">ETU09_04570</name>
</gene>
<dbReference type="Proteomes" id="UP000319499">
    <property type="component" value="Unassembled WGS sequence"/>
</dbReference>
<dbReference type="EMBL" id="SELH01000016">
    <property type="protein sequence ID" value="TWP29120.1"/>
    <property type="molecule type" value="Genomic_DNA"/>
</dbReference>
<dbReference type="RefSeq" id="WP_146261765.1">
    <property type="nucleotide sequence ID" value="NZ_SELG01000031.1"/>
</dbReference>
<sequence length="103" mass="11855">MNNSILLINQLIEIKQKAEKENLYSKIERNVNRMLSIFEDEGYKIIVPLGEKYSETRTDCEANLVGKESTNMKITQVIKPIIYKQQNQGVTLVQKGIVLVENK</sequence>
<comment type="caution">
    <text evidence="1">The sequence shown here is derived from an EMBL/GenBank/DDBJ whole genome shotgun (WGS) entry which is preliminary data.</text>
</comment>
<evidence type="ECO:0000313" key="1">
    <source>
        <dbReference type="EMBL" id="TWP29120.1"/>
    </source>
</evidence>
<dbReference type="OrthoDB" id="961030at2"/>